<evidence type="ECO:0000313" key="3">
    <source>
        <dbReference type="Proteomes" id="UP000011064"/>
    </source>
</evidence>
<sequence>PYLHQHNNNLKLQHTMSFILPLLSSPDIPSAAKSEAITRILSDPGLPTISPPATSSFWLSPLHPAFSTSPSPPPPDAEIVIIGSGITGTSIARHLVRSQRSSLSKQDKKQNPIVVLDARDVCSGATGRNGGHVNEVGWEEYGDLVTRYGREEAKKITRFRMAHVDELMRVVSEEDLSEECGMRVVESTCVFYGKKGWERGKAAVKGFKEDFGGEVDACKTTEGAEEMQTMGVPGAYGIIKGKAGAMWPYLFVSGVLANLKRDDEGFHVCAHTPATSISMSEDGLFIVSTPRGDIRARHVVHASNAHIGHLVPGFRGRVYPLRGQMSAQVPPQGFSHQGEERSWSFEYDVGFDYLTQLPKRETRGDEWDGGGEMMFGGGFVQAGFSGLVEMGVASDAELNENVAEHLRQGLGRAFENVGGDGFEVKSMWTGNMGFSVDMLPWVGKLPGSLTERGSGQGAEWVSVGYSGEGMVNAWLCGKALGMMILGKEESIKGWFPQNMGISEVRIRESVLERFVEIGSKGLNDK</sequence>
<dbReference type="Proteomes" id="UP000011064">
    <property type="component" value="Unassembled WGS sequence"/>
</dbReference>
<dbReference type="InParanoid" id="L8G4F9"/>
<dbReference type="InterPro" id="IPR006076">
    <property type="entry name" value="FAD-dep_OxRdtase"/>
</dbReference>
<dbReference type="Pfam" id="PF01266">
    <property type="entry name" value="DAO"/>
    <property type="match status" value="1"/>
</dbReference>
<dbReference type="Gene3D" id="3.50.50.60">
    <property type="entry name" value="FAD/NAD(P)-binding domain"/>
    <property type="match status" value="1"/>
</dbReference>
<dbReference type="PANTHER" id="PTHR13847">
    <property type="entry name" value="SARCOSINE DEHYDROGENASE-RELATED"/>
    <property type="match status" value="1"/>
</dbReference>
<organism evidence="2 3">
    <name type="scientific">Pseudogymnoascus destructans (strain ATCC MYA-4855 / 20631-21)</name>
    <name type="common">Bat white-nose syndrome fungus</name>
    <name type="synonym">Geomyces destructans</name>
    <dbReference type="NCBI Taxonomy" id="658429"/>
    <lineage>
        <taxon>Eukaryota</taxon>
        <taxon>Fungi</taxon>
        <taxon>Dikarya</taxon>
        <taxon>Ascomycota</taxon>
        <taxon>Pezizomycotina</taxon>
        <taxon>Leotiomycetes</taxon>
        <taxon>Thelebolales</taxon>
        <taxon>Thelebolaceae</taxon>
        <taxon>Pseudogymnoascus</taxon>
    </lineage>
</organism>
<reference evidence="3" key="1">
    <citation type="submission" date="2010-09" db="EMBL/GenBank/DDBJ databases">
        <title>The genome sequence of Geomyces destructans 20631-21.</title>
        <authorList>
            <consortium name="The Broad Institute Genome Sequencing Platform"/>
            <person name="Cuomo C.A."/>
            <person name="Blehert D.S."/>
            <person name="Lorch J.M."/>
            <person name="Young S.K."/>
            <person name="Zeng Q."/>
            <person name="Gargeya S."/>
            <person name="Fitzgerald M."/>
            <person name="Haas B."/>
            <person name="Abouelleil A."/>
            <person name="Alvarado L."/>
            <person name="Arachchi H.M."/>
            <person name="Berlin A."/>
            <person name="Brown A."/>
            <person name="Chapman S.B."/>
            <person name="Chen Z."/>
            <person name="Dunbar C."/>
            <person name="Freedman E."/>
            <person name="Gearin G."/>
            <person name="Gellesch M."/>
            <person name="Goldberg J."/>
            <person name="Griggs A."/>
            <person name="Gujja S."/>
            <person name="Heiman D."/>
            <person name="Howarth C."/>
            <person name="Larson L."/>
            <person name="Lui A."/>
            <person name="MacDonald P.J.P."/>
            <person name="Montmayeur A."/>
            <person name="Murphy C."/>
            <person name="Neiman D."/>
            <person name="Pearson M."/>
            <person name="Priest M."/>
            <person name="Roberts A."/>
            <person name="Saif S."/>
            <person name="Shea T."/>
            <person name="Shenoy N."/>
            <person name="Sisk P."/>
            <person name="Stolte C."/>
            <person name="Sykes S."/>
            <person name="Wortman J."/>
            <person name="Nusbaum C."/>
            <person name="Birren B."/>
        </authorList>
    </citation>
    <scope>NUCLEOTIDE SEQUENCE [LARGE SCALE GENOMIC DNA]</scope>
    <source>
        <strain evidence="3">ATCC MYA-4855 / 20631-21</strain>
    </source>
</reference>
<dbReference type="VEuPathDB" id="FungiDB:GMDG_08458"/>
<dbReference type="InterPro" id="IPR036188">
    <property type="entry name" value="FAD/NAD-bd_sf"/>
</dbReference>
<dbReference type="EMBL" id="GL573539">
    <property type="protein sequence ID" value="ELR07543.1"/>
    <property type="molecule type" value="Genomic_DNA"/>
</dbReference>
<name>L8G4F9_PSED2</name>
<feature type="domain" description="FAD dependent oxidoreductase" evidence="1">
    <location>
        <begin position="79"/>
        <end position="480"/>
    </location>
</feature>
<evidence type="ECO:0000259" key="1">
    <source>
        <dbReference type="Pfam" id="PF01266"/>
    </source>
</evidence>
<feature type="non-terminal residue" evidence="2">
    <location>
        <position position="1"/>
    </location>
</feature>
<dbReference type="STRING" id="658429.L8G4F9"/>
<dbReference type="GO" id="GO:0005737">
    <property type="term" value="C:cytoplasm"/>
    <property type="evidence" value="ECO:0007669"/>
    <property type="project" value="TreeGrafter"/>
</dbReference>
<dbReference type="Gene3D" id="3.30.9.10">
    <property type="entry name" value="D-Amino Acid Oxidase, subunit A, domain 2"/>
    <property type="match status" value="1"/>
</dbReference>
<dbReference type="AlphaFoldDB" id="L8G4F9"/>
<dbReference type="SUPFAM" id="SSF51905">
    <property type="entry name" value="FAD/NAD(P)-binding domain"/>
    <property type="match status" value="1"/>
</dbReference>
<accession>L8G4F9</accession>
<protein>
    <recommendedName>
        <fullName evidence="1">FAD dependent oxidoreductase domain-containing protein</fullName>
    </recommendedName>
</protein>
<evidence type="ECO:0000313" key="2">
    <source>
        <dbReference type="EMBL" id="ELR07543.1"/>
    </source>
</evidence>
<dbReference type="PANTHER" id="PTHR13847:SF213">
    <property type="entry name" value="DEPENDENT OXIDOREDUCTASE, PUTATIVE-RELATED"/>
    <property type="match status" value="1"/>
</dbReference>
<dbReference type="OrthoDB" id="429143at2759"/>
<gene>
    <name evidence="2" type="ORF">GMDG_08458</name>
</gene>
<dbReference type="HOGENOM" id="CLU_022730_2_1_1"/>
<keyword evidence="3" id="KW-1185">Reference proteome</keyword>
<proteinExistence type="predicted"/>